<dbReference type="Pfam" id="PF02472">
    <property type="entry name" value="ExbD"/>
    <property type="match status" value="1"/>
</dbReference>
<comment type="similarity">
    <text evidence="2 7">Belongs to the ExbD/TolR family.</text>
</comment>
<dbReference type="RefSeq" id="WP_150561612.1">
    <property type="nucleotide sequence ID" value="NZ_CABPST010000016.1"/>
</dbReference>
<evidence type="ECO:0000256" key="5">
    <source>
        <dbReference type="ARBA" id="ARBA00022989"/>
    </source>
</evidence>
<dbReference type="GO" id="GO:0005886">
    <property type="term" value="C:plasma membrane"/>
    <property type="evidence" value="ECO:0007669"/>
    <property type="project" value="UniProtKB-SubCell"/>
</dbReference>
<organism evidence="9 10">
    <name type="scientific">Pandoraea bronchicola</name>
    <dbReference type="NCBI Taxonomy" id="2508287"/>
    <lineage>
        <taxon>Bacteria</taxon>
        <taxon>Pseudomonadati</taxon>
        <taxon>Pseudomonadota</taxon>
        <taxon>Betaproteobacteria</taxon>
        <taxon>Burkholderiales</taxon>
        <taxon>Burkholderiaceae</taxon>
        <taxon>Pandoraea</taxon>
    </lineage>
</organism>
<dbReference type="GO" id="GO:0022857">
    <property type="term" value="F:transmembrane transporter activity"/>
    <property type="evidence" value="ECO:0007669"/>
    <property type="project" value="InterPro"/>
</dbReference>
<sequence>MAGVTMHEALDDDFNPEINTTPLVDVMLVLLVIFIITMPALQHAVKIDLPRAASAPAEVKPQTIDVAIDATGGIHWNDRVVDIDGMKALIADAARGQPQPELHLRADRKTPYEDVMQVMAAAQSGGLAKIGFVSEAGKH</sequence>
<dbReference type="PANTHER" id="PTHR30558:SF7">
    <property type="entry name" value="TOL-PAL SYSTEM PROTEIN TOLR"/>
    <property type="match status" value="1"/>
</dbReference>
<reference evidence="9 10" key="1">
    <citation type="submission" date="2019-08" db="EMBL/GenBank/DDBJ databases">
        <authorList>
            <person name="Peeters C."/>
        </authorList>
    </citation>
    <scope>NUCLEOTIDE SEQUENCE [LARGE SCALE GENOMIC DNA]</scope>
    <source>
        <strain evidence="9 10">LMG 20603</strain>
    </source>
</reference>
<evidence type="ECO:0000256" key="6">
    <source>
        <dbReference type="ARBA" id="ARBA00023136"/>
    </source>
</evidence>
<dbReference type="GO" id="GO:0015031">
    <property type="term" value="P:protein transport"/>
    <property type="evidence" value="ECO:0007669"/>
    <property type="project" value="UniProtKB-KW"/>
</dbReference>
<dbReference type="AlphaFoldDB" id="A0A5E5BZD6"/>
<feature type="transmembrane region" description="Helical" evidence="8">
    <location>
        <begin position="20"/>
        <end position="41"/>
    </location>
</feature>
<dbReference type="EMBL" id="CABPST010000016">
    <property type="protein sequence ID" value="VVE90472.1"/>
    <property type="molecule type" value="Genomic_DNA"/>
</dbReference>
<keyword evidence="3" id="KW-1003">Cell membrane</keyword>
<evidence type="ECO:0000256" key="7">
    <source>
        <dbReference type="RuleBase" id="RU003879"/>
    </source>
</evidence>
<dbReference type="InterPro" id="IPR003400">
    <property type="entry name" value="ExbD"/>
</dbReference>
<name>A0A5E5BZD6_9BURK</name>
<keyword evidence="6 8" id="KW-0472">Membrane</keyword>
<accession>A0A5E5BZD6</accession>
<dbReference type="PANTHER" id="PTHR30558">
    <property type="entry name" value="EXBD MEMBRANE COMPONENT OF PMF-DRIVEN MACROMOLECULE IMPORT SYSTEM"/>
    <property type="match status" value="1"/>
</dbReference>
<protein>
    <submittedName>
        <fullName evidence="9">Biopolymer transporter ExbD</fullName>
    </submittedName>
</protein>
<gene>
    <name evidence="9" type="ORF">PBR20603_04457</name>
</gene>
<keyword evidence="5 8" id="KW-1133">Transmembrane helix</keyword>
<keyword evidence="7" id="KW-0653">Protein transport</keyword>
<keyword evidence="10" id="KW-1185">Reference proteome</keyword>
<dbReference type="Proteomes" id="UP000382040">
    <property type="component" value="Unassembled WGS sequence"/>
</dbReference>
<evidence type="ECO:0000256" key="4">
    <source>
        <dbReference type="ARBA" id="ARBA00022692"/>
    </source>
</evidence>
<evidence type="ECO:0000256" key="1">
    <source>
        <dbReference type="ARBA" id="ARBA00004162"/>
    </source>
</evidence>
<evidence type="ECO:0000313" key="9">
    <source>
        <dbReference type="EMBL" id="VVE90472.1"/>
    </source>
</evidence>
<dbReference type="OrthoDB" id="9798629at2"/>
<proteinExistence type="inferred from homology"/>
<keyword evidence="7" id="KW-0813">Transport</keyword>
<comment type="subcellular location">
    <subcellularLocation>
        <location evidence="1">Cell membrane</location>
        <topology evidence="1">Single-pass membrane protein</topology>
    </subcellularLocation>
    <subcellularLocation>
        <location evidence="7">Cell membrane</location>
        <topology evidence="7">Single-pass type II membrane protein</topology>
    </subcellularLocation>
</comment>
<evidence type="ECO:0000256" key="3">
    <source>
        <dbReference type="ARBA" id="ARBA00022475"/>
    </source>
</evidence>
<keyword evidence="4 7" id="KW-0812">Transmembrane</keyword>
<evidence type="ECO:0000256" key="2">
    <source>
        <dbReference type="ARBA" id="ARBA00005811"/>
    </source>
</evidence>
<evidence type="ECO:0000313" key="10">
    <source>
        <dbReference type="Proteomes" id="UP000382040"/>
    </source>
</evidence>
<dbReference type="Gene3D" id="3.30.420.270">
    <property type="match status" value="1"/>
</dbReference>
<evidence type="ECO:0000256" key="8">
    <source>
        <dbReference type="SAM" id="Phobius"/>
    </source>
</evidence>